<sequence length="67" mass="7021">MIAEQVGVCRIRLVAPAAHVDHCHETGKVRGVLCFNCNSALGKLNDDPGACAGPSLTWKETCGSQPS</sequence>
<proteinExistence type="predicted"/>
<dbReference type="EMBL" id="JBFAUK010000007">
    <property type="protein sequence ID" value="MEV5507248.1"/>
    <property type="molecule type" value="Genomic_DNA"/>
</dbReference>
<dbReference type="Pfam" id="PF02945">
    <property type="entry name" value="Endonuclease_7"/>
    <property type="match status" value="1"/>
</dbReference>
<name>A0ABV3JWH7_STRON</name>
<dbReference type="Proteomes" id="UP001552594">
    <property type="component" value="Unassembled WGS sequence"/>
</dbReference>
<gene>
    <name evidence="1" type="ORF">AB0L16_12325</name>
</gene>
<comment type="caution">
    <text evidence="1">The sequence shown here is derived from an EMBL/GenBank/DDBJ whole genome shotgun (WGS) entry which is preliminary data.</text>
</comment>
<accession>A0ABV3JWH7</accession>
<dbReference type="RefSeq" id="WP_338323617.1">
    <property type="nucleotide sequence ID" value="NZ_JBFAUK010000007.1"/>
</dbReference>
<evidence type="ECO:0000313" key="2">
    <source>
        <dbReference type="Proteomes" id="UP001552594"/>
    </source>
</evidence>
<dbReference type="GO" id="GO:0004519">
    <property type="term" value="F:endonuclease activity"/>
    <property type="evidence" value="ECO:0007669"/>
    <property type="project" value="UniProtKB-KW"/>
</dbReference>
<reference evidence="1 2" key="1">
    <citation type="submission" date="2024-06" db="EMBL/GenBank/DDBJ databases">
        <title>The Natural Products Discovery Center: Release of the First 8490 Sequenced Strains for Exploring Actinobacteria Biosynthetic Diversity.</title>
        <authorList>
            <person name="Kalkreuter E."/>
            <person name="Kautsar S.A."/>
            <person name="Yang D."/>
            <person name="Bader C.D."/>
            <person name="Teijaro C.N."/>
            <person name="Fluegel L."/>
            <person name="Davis C.M."/>
            <person name="Simpson J.R."/>
            <person name="Lauterbach L."/>
            <person name="Steele A.D."/>
            <person name="Gui C."/>
            <person name="Meng S."/>
            <person name="Li G."/>
            <person name="Viehrig K."/>
            <person name="Ye F."/>
            <person name="Su P."/>
            <person name="Kiefer A.F."/>
            <person name="Nichols A."/>
            <person name="Cepeda A.J."/>
            <person name="Yan W."/>
            <person name="Fan B."/>
            <person name="Jiang Y."/>
            <person name="Adhikari A."/>
            <person name="Zheng C.-J."/>
            <person name="Schuster L."/>
            <person name="Cowan T.M."/>
            <person name="Smanski M.J."/>
            <person name="Chevrette M.G."/>
            <person name="De Carvalho L.P.S."/>
            <person name="Shen B."/>
        </authorList>
    </citation>
    <scope>NUCLEOTIDE SEQUENCE [LARGE SCALE GENOMIC DNA]</scope>
    <source>
        <strain evidence="1 2">NPDC052347</strain>
    </source>
</reference>
<keyword evidence="1" id="KW-0540">Nuclease</keyword>
<dbReference type="InterPro" id="IPR044925">
    <property type="entry name" value="His-Me_finger_sf"/>
</dbReference>
<dbReference type="InterPro" id="IPR004211">
    <property type="entry name" value="Endonuclease_7"/>
</dbReference>
<keyword evidence="1" id="KW-0255">Endonuclease</keyword>
<organism evidence="1 2">
    <name type="scientific">Streptomyces orinoci</name>
    <name type="common">Streptoverticillium orinoci</name>
    <dbReference type="NCBI Taxonomy" id="67339"/>
    <lineage>
        <taxon>Bacteria</taxon>
        <taxon>Bacillati</taxon>
        <taxon>Actinomycetota</taxon>
        <taxon>Actinomycetes</taxon>
        <taxon>Kitasatosporales</taxon>
        <taxon>Streptomycetaceae</taxon>
        <taxon>Streptomyces</taxon>
    </lineage>
</organism>
<keyword evidence="2" id="KW-1185">Reference proteome</keyword>
<evidence type="ECO:0000313" key="1">
    <source>
        <dbReference type="EMBL" id="MEV5507248.1"/>
    </source>
</evidence>
<dbReference type="InterPro" id="IPR038563">
    <property type="entry name" value="Endonuclease_7_sf"/>
</dbReference>
<keyword evidence="1" id="KW-0378">Hydrolase</keyword>
<dbReference type="Gene3D" id="3.40.1800.10">
    <property type="entry name" value="His-Me finger endonucleases"/>
    <property type="match status" value="1"/>
</dbReference>
<protein>
    <submittedName>
        <fullName evidence="1">Endonuclease domain-containing protein</fullName>
    </submittedName>
</protein>
<dbReference type="SUPFAM" id="SSF54060">
    <property type="entry name" value="His-Me finger endonucleases"/>
    <property type="match status" value="1"/>
</dbReference>